<dbReference type="AlphaFoldDB" id="A0A379ALU3"/>
<accession>A0A379ALU3</accession>
<keyword evidence="2" id="KW-1185">Reference proteome</keyword>
<evidence type="ECO:0000313" key="2">
    <source>
        <dbReference type="Proteomes" id="UP000254640"/>
    </source>
</evidence>
<dbReference type="EMBL" id="UGSO01000001">
    <property type="protein sequence ID" value="SUB18854.1"/>
    <property type="molecule type" value="Genomic_DNA"/>
</dbReference>
<protein>
    <submittedName>
        <fullName evidence="1">Uncharacterized protein</fullName>
    </submittedName>
</protein>
<gene>
    <name evidence="1" type="ORF">NCTC9381_04828</name>
</gene>
<proteinExistence type="predicted"/>
<sequence length="100" mass="11762">MPIRIYKNARVRIGINYSSLAAHSTSLLELTKKFDFWLYDFAPPGADWRLLESFPFSGIVLTESFFNDNYEKFTFPFFMATFREKRGRGNRTKSYAALNR</sequence>
<organism evidence="1 2">
    <name type="scientific">Enterobacter agglomerans</name>
    <name type="common">Erwinia herbicola</name>
    <name type="synonym">Pantoea agglomerans</name>
    <dbReference type="NCBI Taxonomy" id="549"/>
    <lineage>
        <taxon>Bacteria</taxon>
        <taxon>Pseudomonadati</taxon>
        <taxon>Pseudomonadota</taxon>
        <taxon>Gammaproteobacteria</taxon>
        <taxon>Enterobacterales</taxon>
        <taxon>Erwiniaceae</taxon>
        <taxon>Pantoea</taxon>
        <taxon>Pantoea agglomerans group</taxon>
    </lineage>
</organism>
<name>A0A379ALU3_ENTAG</name>
<dbReference type="Proteomes" id="UP000254640">
    <property type="component" value="Unassembled WGS sequence"/>
</dbReference>
<evidence type="ECO:0000313" key="1">
    <source>
        <dbReference type="EMBL" id="SUB18854.1"/>
    </source>
</evidence>
<reference evidence="1 2" key="1">
    <citation type="submission" date="2018-06" db="EMBL/GenBank/DDBJ databases">
        <authorList>
            <consortium name="Pathogen Informatics"/>
            <person name="Doyle S."/>
        </authorList>
    </citation>
    <scope>NUCLEOTIDE SEQUENCE [LARGE SCALE GENOMIC DNA]</scope>
    <source>
        <strain evidence="1 2">NCTC9381</strain>
    </source>
</reference>